<dbReference type="Proteomes" id="UP000095395">
    <property type="component" value="Unassembled WGS sequence"/>
</dbReference>
<dbReference type="EMBL" id="CYYR01000008">
    <property type="protein sequence ID" value="CUN84238.1"/>
    <property type="molecule type" value="Genomic_DNA"/>
</dbReference>
<dbReference type="Proteomes" id="UP000049828">
    <property type="component" value="Unassembled WGS sequence"/>
</dbReference>
<evidence type="ECO:0000256" key="2">
    <source>
        <dbReference type="ARBA" id="ARBA00024867"/>
    </source>
</evidence>
<evidence type="ECO:0000313" key="20">
    <source>
        <dbReference type="Proteomes" id="UP000286271"/>
    </source>
</evidence>
<evidence type="ECO:0000313" key="7">
    <source>
        <dbReference type="EMBL" id="CUN84238.1"/>
    </source>
</evidence>
<evidence type="ECO:0000313" key="11">
    <source>
        <dbReference type="EMBL" id="RHE99671.1"/>
    </source>
</evidence>
<dbReference type="PANTHER" id="PTHR43228">
    <property type="entry name" value="TWO-COMPONENT RESPONSE REGULATOR"/>
    <property type="match status" value="1"/>
</dbReference>
<dbReference type="Proteomes" id="UP000283738">
    <property type="component" value="Unassembled WGS sequence"/>
</dbReference>
<evidence type="ECO:0000313" key="14">
    <source>
        <dbReference type="Proteomes" id="UP000095395"/>
    </source>
</evidence>
<dbReference type="EMBL" id="QRTF01000002">
    <property type="protein sequence ID" value="RGQ54411.1"/>
    <property type="molecule type" value="Genomic_DNA"/>
</dbReference>
<dbReference type="SUPFAM" id="SSF52172">
    <property type="entry name" value="CheY-like"/>
    <property type="match status" value="1"/>
</dbReference>
<evidence type="ECO:0000256" key="3">
    <source>
        <dbReference type="PROSITE-ProRule" id="PRU00169"/>
    </source>
</evidence>
<dbReference type="PROSITE" id="PS50110">
    <property type="entry name" value="RESPONSE_REGULATORY"/>
    <property type="match status" value="1"/>
</dbReference>
<name>A0A0M6WR64_9FIRM</name>
<reference evidence="16 17" key="3">
    <citation type="submission" date="2018-08" db="EMBL/GenBank/DDBJ databases">
        <title>A genome reference for cultivated species of the human gut microbiota.</title>
        <authorList>
            <person name="Zou Y."/>
            <person name="Xue W."/>
            <person name="Luo G."/>
        </authorList>
    </citation>
    <scope>NUCLEOTIDE SEQUENCE [LARGE SCALE GENOMIC DNA]</scope>
    <source>
        <strain evidence="8 19">AF28-15</strain>
        <strain evidence="12 18">AM23-23AC</strain>
        <strain evidence="11 20">AM27-11</strain>
        <strain evidence="10 16">AM32-8LB</strain>
        <strain evidence="9 17">AM42-1AC</strain>
    </source>
</reference>
<dbReference type="AlphaFoldDB" id="A0A0M6WR64"/>
<evidence type="ECO:0000256" key="1">
    <source>
        <dbReference type="ARBA" id="ARBA00018672"/>
    </source>
</evidence>
<dbReference type="InterPro" id="IPR011006">
    <property type="entry name" value="CheY-like_superfamily"/>
</dbReference>
<dbReference type="GO" id="GO:0000160">
    <property type="term" value="P:phosphorelay signal transduction system"/>
    <property type="evidence" value="ECO:0007669"/>
    <property type="project" value="InterPro"/>
</dbReference>
<accession>A0A0M6WR64</accession>
<proteinExistence type="predicted"/>
<dbReference type="Proteomes" id="UP000286271">
    <property type="component" value="Unassembled WGS sequence"/>
</dbReference>
<evidence type="ECO:0000259" key="4">
    <source>
        <dbReference type="PROSITE" id="PS50110"/>
    </source>
</evidence>
<dbReference type="EMBL" id="QSIQ01000006">
    <property type="protein sequence ID" value="RHD04449.1"/>
    <property type="molecule type" value="Genomic_DNA"/>
</dbReference>
<evidence type="ECO:0000313" key="10">
    <source>
        <dbReference type="EMBL" id="RHD04449.1"/>
    </source>
</evidence>
<keyword evidence="3" id="KW-0597">Phosphoprotein</keyword>
<organism evidence="5 13">
    <name type="scientific">Roseburia inulinivorans</name>
    <dbReference type="NCBI Taxonomy" id="360807"/>
    <lineage>
        <taxon>Bacteria</taxon>
        <taxon>Bacillati</taxon>
        <taxon>Bacillota</taxon>
        <taxon>Clostridia</taxon>
        <taxon>Lachnospirales</taxon>
        <taxon>Lachnospiraceae</taxon>
        <taxon>Roseburia</taxon>
    </lineage>
</organism>
<feature type="modified residue" description="4-aspartylphosphate" evidence="3">
    <location>
        <position position="57"/>
    </location>
</feature>
<evidence type="ECO:0000313" key="12">
    <source>
        <dbReference type="EMBL" id="RHF87617.1"/>
    </source>
</evidence>
<evidence type="ECO:0000313" key="13">
    <source>
        <dbReference type="Proteomes" id="UP000049828"/>
    </source>
</evidence>
<dbReference type="EMBL" id="QSFX01000001">
    <property type="protein sequence ID" value="RHA91640.1"/>
    <property type="molecule type" value="Genomic_DNA"/>
</dbReference>
<evidence type="ECO:0000313" key="19">
    <source>
        <dbReference type="Proteomes" id="UP000283738"/>
    </source>
</evidence>
<evidence type="ECO:0000313" key="17">
    <source>
        <dbReference type="Proteomes" id="UP000283492"/>
    </source>
</evidence>
<evidence type="ECO:0000313" key="9">
    <source>
        <dbReference type="EMBL" id="RHA91640.1"/>
    </source>
</evidence>
<comment type="function">
    <text evidence="2">May play the central regulatory role in sporulation. It may be an element of the effector pathway responsible for the activation of sporulation genes in response to nutritional stress. Spo0A may act in concert with spo0H (a sigma factor) to control the expression of some genes that are critical to the sporulation process.</text>
</comment>
<evidence type="ECO:0000313" key="18">
    <source>
        <dbReference type="Proteomes" id="UP000283701"/>
    </source>
</evidence>
<dbReference type="OrthoDB" id="9790669at2"/>
<dbReference type="Proteomes" id="UP000095453">
    <property type="component" value="Unassembled WGS sequence"/>
</dbReference>
<dbReference type="EMBL" id="QRHP01000001">
    <property type="protein sequence ID" value="RHF87617.1"/>
    <property type="molecule type" value="Genomic_DNA"/>
</dbReference>
<dbReference type="EMBL" id="CYXX01000001">
    <property type="protein sequence ID" value="CUM71421.1"/>
    <property type="molecule type" value="Genomic_DNA"/>
</dbReference>
<sequence>MRLDNAKILISDDSILARKQLKDFISKYGTPTFFEASNGQDAIDIYKKEKPDLSFLDIVMPVKDGNAAIREIIDFDKDAEIIIVSSVGTQSQLRSAIEAGAKDFIQKPLNPEQLHSILTSRFEGR</sequence>
<dbReference type="Proteomes" id="UP000283701">
    <property type="component" value="Unassembled WGS sequence"/>
</dbReference>
<dbReference type="EMBL" id="QSKW01000003">
    <property type="protein sequence ID" value="RHE99671.1"/>
    <property type="molecule type" value="Genomic_DNA"/>
</dbReference>
<dbReference type="RefSeq" id="WP_021923117.1">
    <property type="nucleotide sequence ID" value="NZ_CABJFX010000001.1"/>
</dbReference>
<dbReference type="SMART" id="SM00448">
    <property type="entry name" value="REC"/>
    <property type="match status" value="1"/>
</dbReference>
<reference evidence="5" key="1">
    <citation type="submission" date="2015-05" db="EMBL/GenBank/DDBJ databases">
        <authorList>
            <person name="Wang D.B."/>
            <person name="Wang M."/>
        </authorList>
    </citation>
    <scope>NUCLEOTIDE SEQUENCE [LARGE SCALE GENOMIC DNA]</scope>
    <source>
        <strain evidence="5">L1-83</strain>
    </source>
</reference>
<protein>
    <recommendedName>
        <fullName evidence="1">Stage 0 sporulation protein A homolog</fullName>
    </recommendedName>
</protein>
<dbReference type="EMBL" id="CVRS01000077">
    <property type="protein sequence ID" value="CRL39447.1"/>
    <property type="molecule type" value="Genomic_DNA"/>
</dbReference>
<dbReference type="GeneID" id="75164112"/>
<dbReference type="Pfam" id="PF00072">
    <property type="entry name" value="Response_reg"/>
    <property type="match status" value="1"/>
</dbReference>
<evidence type="ECO:0000313" key="16">
    <source>
        <dbReference type="Proteomes" id="UP000266391"/>
    </source>
</evidence>
<dbReference type="Proteomes" id="UP000283492">
    <property type="component" value="Unassembled WGS sequence"/>
</dbReference>
<evidence type="ECO:0000313" key="5">
    <source>
        <dbReference type="EMBL" id="CRL39447.1"/>
    </source>
</evidence>
<dbReference type="Proteomes" id="UP000266391">
    <property type="component" value="Unassembled WGS sequence"/>
</dbReference>
<dbReference type="InterPro" id="IPR001789">
    <property type="entry name" value="Sig_transdc_resp-reg_receiver"/>
</dbReference>
<dbReference type="InterPro" id="IPR052048">
    <property type="entry name" value="ST_Response_Regulator"/>
</dbReference>
<dbReference type="STRING" id="360807.ERS852392_01519"/>
<dbReference type="PANTHER" id="PTHR43228:SF1">
    <property type="entry name" value="TWO-COMPONENT RESPONSE REGULATOR ARR22"/>
    <property type="match status" value="1"/>
</dbReference>
<evidence type="ECO:0000313" key="8">
    <source>
        <dbReference type="EMBL" id="RGQ54411.1"/>
    </source>
</evidence>
<evidence type="ECO:0000313" key="6">
    <source>
        <dbReference type="EMBL" id="CUM71421.1"/>
    </source>
</evidence>
<gene>
    <name evidence="6" type="primary">cheY_1</name>
    <name evidence="7" type="synonym">cheY_2</name>
    <name evidence="12" type="ORF">DW654_02395</name>
    <name evidence="11" type="ORF">DW707_03090</name>
    <name evidence="10" type="ORF">DW813_05295</name>
    <name evidence="9" type="ORF">DW914_00090</name>
    <name evidence="8" type="ORF">DWY96_02200</name>
    <name evidence="7" type="ORF">ERS852392_01519</name>
    <name evidence="6" type="ORF">ERS852444_00135</name>
    <name evidence="5" type="ORF">RIL183_24971</name>
</gene>
<keyword evidence="13" id="KW-1185">Reference proteome</keyword>
<feature type="domain" description="Response regulatory" evidence="4">
    <location>
        <begin position="7"/>
        <end position="122"/>
    </location>
</feature>
<evidence type="ECO:0000313" key="15">
    <source>
        <dbReference type="Proteomes" id="UP000095453"/>
    </source>
</evidence>
<dbReference type="Gene3D" id="3.40.50.2300">
    <property type="match status" value="1"/>
</dbReference>
<reference evidence="13" key="2">
    <citation type="submission" date="2015-05" db="EMBL/GenBank/DDBJ databases">
        <authorList>
            <consortium name="Pathogen Informatics"/>
        </authorList>
    </citation>
    <scope>NUCLEOTIDE SEQUENCE [LARGE SCALE GENOMIC DNA]</scope>
    <source>
        <strain evidence="7 14">2789STDY5608835</strain>
        <strain evidence="6 15">2789STDY5608887</strain>
        <strain evidence="13">L1-83</strain>
    </source>
</reference>